<evidence type="ECO:0000256" key="1">
    <source>
        <dbReference type="ARBA" id="ARBA00023125"/>
    </source>
</evidence>
<dbReference type="AlphaFoldDB" id="A0A523XN83"/>
<evidence type="ECO:0000313" key="7">
    <source>
        <dbReference type="Proteomes" id="UP000315534"/>
    </source>
</evidence>
<dbReference type="PROSITE" id="PS51900">
    <property type="entry name" value="CB"/>
    <property type="match status" value="1"/>
</dbReference>
<organism evidence="6 7">
    <name type="scientific">candidate division TA06 bacterium</name>
    <dbReference type="NCBI Taxonomy" id="2250710"/>
    <lineage>
        <taxon>Bacteria</taxon>
        <taxon>Bacteria division TA06</taxon>
    </lineage>
</organism>
<sequence length="401" mass="46282">MMSEYHYRFEARMRSYLNRIEDREDILPANKKAIKAFSDACIREGLTLSCAAKYVNSLSTIASWTDKDFRDFKKEDVEALVEVIQKEDRSDWTKHARRVALKKFFRYLRKTSDYPEEVRWIKTSMKKRNSKLPEELLTENEVLRLIDHCLNLRDRAIISFLWESGCRVGELLSLQIKHVQFDEDGYARVVIPEGKTGPRRLRCISSAPHLNLWLQNHSLKEDKNAPLWVGIGTSGRDQPLMYTAVRKLLSNAAGRAGIKKAVNPHNFRHSRATFLAKHMTEAQMKQYLGWVQSSSMAAIYVHLAGRDTDEAVERICGVETNGAKKDSVLKPKECLRCRFVNPAEFEFCGRCTAPLSTDVARSLWKETERLDEMFSRVLEEPEVQSVILRALRKLNGQLARE</sequence>
<dbReference type="GO" id="GO:0006310">
    <property type="term" value="P:DNA recombination"/>
    <property type="evidence" value="ECO:0007669"/>
    <property type="project" value="UniProtKB-KW"/>
</dbReference>
<dbReference type="Proteomes" id="UP000315534">
    <property type="component" value="Unassembled WGS sequence"/>
</dbReference>
<name>A0A523XN83_UNCT6</name>
<dbReference type="Pfam" id="PF00589">
    <property type="entry name" value="Phage_integrase"/>
    <property type="match status" value="1"/>
</dbReference>
<dbReference type="PANTHER" id="PTHR30349:SF87">
    <property type="entry name" value="TRANSPOSASE A"/>
    <property type="match status" value="1"/>
</dbReference>
<gene>
    <name evidence="6" type="ORF">E3J38_05030</name>
</gene>
<dbReference type="InterPro" id="IPR044068">
    <property type="entry name" value="CB"/>
</dbReference>
<protein>
    <recommendedName>
        <fullName evidence="8">Integrase</fullName>
    </recommendedName>
</protein>
<evidence type="ECO:0000256" key="2">
    <source>
        <dbReference type="ARBA" id="ARBA00023172"/>
    </source>
</evidence>
<evidence type="ECO:0000313" key="6">
    <source>
        <dbReference type="EMBL" id="TET80754.1"/>
    </source>
</evidence>
<reference evidence="6 7" key="1">
    <citation type="submission" date="2019-03" db="EMBL/GenBank/DDBJ databases">
        <title>Metabolic potential of uncultured bacteria and archaea associated with petroleum seepage in deep-sea sediments.</title>
        <authorList>
            <person name="Dong X."/>
            <person name="Hubert C."/>
        </authorList>
    </citation>
    <scope>NUCLEOTIDE SEQUENCE [LARGE SCALE GENOMIC DNA]</scope>
    <source>
        <strain evidence="6">E29_bin36</strain>
    </source>
</reference>
<dbReference type="InterPro" id="IPR011010">
    <property type="entry name" value="DNA_brk_join_enz"/>
</dbReference>
<proteinExistence type="predicted"/>
<evidence type="ECO:0000256" key="3">
    <source>
        <dbReference type="PROSITE-ProRule" id="PRU01248"/>
    </source>
</evidence>
<comment type="caution">
    <text evidence="6">The sequence shown here is derived from an EMBL/GenBank/DDBJ whole genome shotgun (WGS) entry which is preliminary data.</text>
</comment>
<dbReference type="GO" id="GO:0003677">
    <property type="term" value="F:DNA binding"/>
    <property type="evidence" value="ECO:0007669"/>
    <property type="project" value="UniProtKB-UniRule"/>
</dbReference>
<dbReference type="InterPro" id="IPR050090">
    <property type="entry name" value="Tyrosine_recombinase_XerCD"/>
</dbReference>
<evidence type="ECO:0000259" key="5">
    <source>
        <dbReference type="PROSITE" id="PS51900"/>
    </source>
</evidence>
<keyword evidence="1 3" id="KW-0238">DNA-binding</keyword>
<dbReference type="PANTHER" id="PTHR30349">
    <property type="entry name" value="PHAGE INTEGRASE-RELATED"/>
    <property type="match status" value="1"/>
</dbReference>
<evidence type="ECO:0000259" key="4">
    <source>
        <dbReference type="PROSITE" id="PS51898"/>
    </source>
</evidence>
<dbReference type="GO" id="GO:0015074">
    <property type="term" value="P:DNA integration"/>
    <property type="evidence" value="ECO:0007669"/>
    <property type="project" value="InterPro"/>
</dbReference>
<dbReference type="CDD" id="cd00397">
    <property type="entry name" value="DNA_BRE_C"/>
    <property type="match status" value="1"/>
</dbReference>
<dbReference type="InterPro" id="IPR013762">
    <property type="entry name" value="Integrase-like_cat_sf"/>
</dbReference>
<keyword evidence="2" id="KW-0233">DNA recombination</keyword>
<dbReference type="SUPFAM" id="SSF56349">
    <property type="entry name" value="DNA breaking-rejoining enzymes"/>
    <property type="match status" value="1"/>
</dbReference>
<accession>A0A523XN83</accession>
<evidence type="ECO:0008006" key="8">
    <source>
        <dbReference type="Google" id="ProtNLM"/>
    </source>
</evidence>
<dbReference type="PROSITE" id="PS51898">
    <property type="entry name" value="TYR_RECOMBINASE"/>
    <property type="match status" value="1"/>
</dbReference>
<feature type="domain" description="Tyr recombinase" evidence="4">
    <location>
        <begin position="131"/>
        <end position="313"/>
    </location>
</feature>
<dbReference type="EMBL" id="SOIP01000303">
    <property type="protein sequence ID" value="TET80754.1"/>
    <property type="molecule type" value="Genomic_DNA"/>
</dbReference>
<dbReference type="InterPro" id="IPR002104">
    <property type="entry name" value="Integrase_catalytic"/>
</dbReference>
<dbReference type="Gene3D" id="1.10.443.10">
    <property type="entry name" value="Intergrase catalytic core"/>
    <property type="match status" value="1"/>
</dbReference>
<feature type="domain" description="Core-binding (CB)" evidence="5">
    <location>
        <begin position="28"/>
        <end position="109"/>
    </location>
</feature>